<feature type="compositionally biased region" description="Basic residues" evidence="1">
    <location>
        <begin position="65"/>
        <end position="77"/>
    </location>
</feature>
<organism evidence="2 3">
    <name type="scientific">Arabis nemorensis</name>
    <dbReference type="NCBI Taxonomy" id="586526"/>
    <lineage>
        <taxon>Eukaryota</taxon>
        <taxon>Viridiplantae</taxon>
        <taxon>Streptophyta</taxon>
        <taxon>Embryophyta</taxon>
        <taxon>Tracheophyta</taxon>
        <taxon>Spermatophyta</taxon>
        <taxon>Magnoliopsida</taxon>
        <taxon>eudicotyledons</taxon>
        <taxon>Gunneridae</taxon>
        <taxon>Pentapetalae</taxon>
        <taxon>rosids</taxon>
        <taxon>malvids</taxon>
        <taxon>Brassicales</taxon>
        <taxon>Brassicaceae</taxon>
        <taxon>Arabideae</taxon>
        <taxon>Arabis</taxon>
    </lineage>
</organism>
<feature type="region of interest" description="Disordered" evidence="1">
    <location>
        <begin position="22"/>
        <end position="97"/>
    </location>
</feature>
<evidence type="ECO:0000256" key="1">
    <source>
        <dbReference type="SAM" id="MobiDB-lite"/>
    </source>
</evidence>
<dbReference type="AlphaFoldDB" id="A0A565C130"/>
<comment type="caution">
    <text evidence="2">The sequence shown here is derived from an EMBL/GenBank/DDBJ whole genome shotgun (WGS) entry which is preliminary data.</text>
</comment>
<evidence type="ECO:0000313" key="2">
    <source>
        <dbReference type="EMBL" id="VVB07341.1"/>
    </source>
</evidence>
<name>A0A565C130_9BRAS</name>
<sequence length="97" mass="11203">MRSMGGIIGLSRGNRLRFCLWENTPSPRRDQNQDSDEILDRNGVERDDNLKGKSEPDSESDGLRSRKSKSKSSRRRRWYDGYGESEVGESPEKVEIR</sequence>
<feature type="compositionally biased region" description="Basic and acidic residues" evidence="1">
    <location>
        <begin position="27"/>
        <end position="64"/>
    </location>
</feature>
<accession>A0A565C130</accession>
<proteinExistence type="predicted"/>
<gene>
    <name evidence="2" type="ORF">ANE_LOCUS17785</name>
</gene>
<reference evidence="2" key="1">
    <citation type="submission" date="2019-07" db="EMBL/GenBank/DDBJ databases">
        <authorList>
            <person name="Dittberner H."/>
        </authorList>
    </citation>
    <scope>NUCLEOTIDE SEQUENCE [LARGE SCALE GENOMIC DNA]</scope>
</reference>
<evidence type="ECO:0000313" key="3">
    <source>
        <dbReference type="Proteomes" id="UP000489600"/>
    </source>
</evidence>
<keyword evidence="3" id="KW-1185">Reference proteome</keyword>
<dbReference type="EMBL" id="CABITT030000006">
    <property type="protein sequence ID" value="VVB07341.1"/>
    <property type="molecule type" value="Genomic_DNA"/>
</dbReference>
<protein>
    <submittedName>
        <fullName evidence="2">Uncharacterized protein</fullName>
    </submittedName>
</protein>
<dbReference type="Proteomes" id="UP000489600">
    <property type="component" value="Unassembled WGS sequence"/>
</dbReference>